<feature type="domain" description="HTH crp-type" evidence="5">
    <location>
        <begin position="174"/>
        <end position="238"/>
    </location>
</feature>
<evidence type="ECO:0000259" key="4">
    <source>
        <dbReference type="PROSITE" id="PS50042"/>
    </source>
</evidence>
<name>Q07IF0_RHOP5</name>
<evidence type="ECO:0000259" key="5">
    <source>
        <dbReference type="PROSITE" id="PS51063"/>
    </source>
</evidence>
<dbReference type="InterPro" id="IPR012318">
    <property type="entry name" value="HTH_CRP"/>
</dbReference>
<dbReference type="InterPro" id="IPR036388">
    <property type="entry name" value="WH-like_DNA-bd_sf"/>
</dbReference>
<evidence type="ECO:0000313" key="6">
    <source>
        <dbReference type="EMBL" id="ABJ08284.1"/>
    </source>
</evidence>
<dbReference type="HOGENOM" id="CLU_075053_7_1_5"/>
<evidence type="ECO:0000256" key="3">
    <source>
        <dbReference type="ARBA" id="ARBA00023163"/>
    </source>
</evidence>
<organism evidence="6">
    <name type="scientific">Rhodopseudomonas palustris (strain BisA53)</name>
    <dbReference type="NCBI Taxonomy" id="316055"/>
    <lineage>
        <taxon>Bacteria</taxon>
        <taxon>Pseudomonadati</taxon>
        <taxon>Pseudomonadota</taxon>
        <taxon>Alphaproteobacteria</taxon>
        <taxon>Hyphomicrobiales</taxon>
        <taxon>Nitrobacteraceae</taxon>
        <taxon>Rhodopseudomonas</taxon>
    </lineage>
</organism>
<accession>Q07IF0</accession>
<proteinExistence type="predicted"/>
<dbReference type="CDD" id="cd00092">
    <property type="entry name" value="HTH_CRP"/>
    <property type="match status" value="1"/>
</dbReference>
<dbReference type="InterPro" id="IPR014710">
    <property type="entry name" value="RmlC-like_jellyroll"/>
</dbReference>
<keyword evidence="2" id="KW-0238">DNA-binding</keyword>
<dbReference type="InterPro" id="IPR018490">
    <property type="entry name" value="cNMP-bd_dom_sf"/>
</dbReference>
<evidence type="ECO:0000256" key="1">
    <source>
        <dbReference type="ARBA" id="ARBA00023015"/>
    </source>
</evidence>
<dbReference type="GO" id="GO:0005829">
    <property type="term" value="C:cytosol"/>
    <property type="evidence" value="ECO:0007669"/>
    <property type="project" value="TreeGrafter"/>
</dbReference>
<feature type="domain" description="Cyclic nucleotide-binding" evidence="4">
    <location>
        <begin position="38"/>
        <end position="160"/>
    </location>
</feature>
<dbReference type="PROSITE" id="PS51063">
    <property type="entry name" value="HTH_CRP_2"/>
    <property type="match status" value="1"/>
</dbReference>
<protein>
    <submittedName>
        <fullName evidence="6">Transcriptional regulator, Crp/Fnr family</fullName>
    </submittedName>
</protein>
<dbReference type="CDD" id="cd00038">
    <property type="entry name" value="CAP_ED"/>
    <property type="match status" value="1"/>
</dbReference>
<dbReference type="InterPro" id="IPR050397">
    <property type="entry name" value="Env_Response_Regulators"/>
</dbReference>
<dbReference type="GO" id="GO:0003677">
    <property type="term" value="F:DNA binding"/>
    <property type="evidence" value="ECO:0007669"/>
    <property type="project" value="UniProtKB-KW"/>
</dbReference>
<gene>
    <name evidence="6" type="ordered locus">RPE_4360</name>
</gene>
<dbReference type="EMBL" id="CP000463">
    <property type="protein sequence ID" value="ABJ08284.1"/>
    <property type="molecule type" value="Genomic_DNA"/>
</dbReference>
<dbReference type="STRING" id="316055.RPE_4360"/>
<dbReference type="Pfam" id="PF13545">
    <property type="entry name" value="HTH_Crp_2"/>
    <property type="match status" value="1"/>
</dbReference>
<dbReference type="PANTHER" id="PTHR24567">
    <property type="entry name" value="CRP FAMILY TRANSCRIPTIONAL REGULATORY PROTEIN"/>
    <property type="match status" value="1"/>
</dbReference>
<dbReference type="GO" id="GO:0003700">
    <property type="term" value="F:DNA-binding transcription factor activity"/>
    <property type="evidence" value="ECO:0007669"/>
    <property type="project" value="TreeGrafter"/>
</dbReference>
<dbReference type="Gene3D" id="1.10.10.10">
    <property type="entry name" value="Winged helix-like DNA-binding domain superfamily/Winged helix DNA-binding domain"/>
    <property type="match status" value="1"/>
</dbReference>
<dbReference type="eggNOG" id="COG0664">
    <property type="taxonomic scope" value="Bacteria"/>
</dbReference>
<dbReference type="SUPFAM" id="SSF46785">
    <property type="entry name" value="Winged helix' DNA-binding domain"/>
    <property type="match status" value="1"/>
</dbReference>
<keyword evidence="3" id="KW-0804">Transcription</keyword>
<dbReference type="SMART" id="SM00419">
    <property type="entry name" value="HTH_CRP"/>
    <property type="match status" value="1"/>
</dbReference>
<reference evidence="6" key="1">
    <citation type="submission" date="2006-09" db="EMBL/GenBank/DDBJ databases">
        <title>Complete sequence of Rhodopseudomonas palustris BisA53.</title>
        <authorList>
            <consortium name="US DOE Joint Genome Institute"/>
            <person name="Copeland A."/>
            <person name="Lucas S."/>
            <person name="Lapidus A."/>
            <person name="Barry K."/>
            <person name="Detter J.C."/>
            <person name="Glavina del Rio T."/>
            <person name="Hammon N."/>
            <person name="Israni S."/>
            <person name="Dalin E."/>
            <person name="Tice H."/>
            <person name="Pitluck S."/>
            <person name="Chain P."/>
            <person name="Malfatti S."/>
            <person name="Shin M."/>
            <person name="Vergez L."/>
            <person name="Schmutz J."/>
            <person name="Larimer F."/>
            <person name="Land M."/>
            <person name="Hauser L."/>
            <person name="Pelletier D.A."/>
            <person name="Kyrpides N."/>
            <person name="Kim E."/>
            <person name="Harwood C.S."/>
            <person name="Oda Y."/>
            <person name="Richardson P."/>
        </authorList>
    </citation>
    <scope>NUCLEOTIDE SEQUENCE [LARGE SCALE GENOMIC DNA]</scope>
    <source>
        <strain evidence="6">BisA53</strain>
    </source>
</reference>
<evidence type="ECO:0000256" key="2">
    <source>
        <dbReference type="ARBA" id="ARBA00023125"/>
    </source>
</evidence>
<dbReference type="InterPro" id="IPR000595">
    <property type="entry name" value="cNMP-bd_dom"/>
</dbReference>
<keyword evidence="1" id="KW-0805">Transcription regulation</keyword>
<dbReference type="SUPFAM" id="SSF51206">
    <property type="entry name" value="cAMP-binding domain-like"/>
    <property type="match status" value="1"/>
</dbReference>
<dbReference type="InterPro" id="IPR036390">
    <property type="entry name" value="WH_DNA-bd_sf"/>
</dbReference>
<dbReference type="AlphaFoldDB" id="Q07IF0"/>
<dbReference type="PROSITE" id="PS50042">
    <property type="entry name" value="CNMP_BINDING_3"/>
    <property type="match status" value="1"/>
</dbReference>
<dbReference type="KEGG" id="rpe:RPE_4360"/>
<dbReference type="Pfam" id="PF00027">
    <property type="entry name" value="cNMP_binding"/>
    <property type="match status" value="1"/>
</dbReference>
<dbReference type="Gene3D" id="2.60.120.10">
    <property type="entry name" value="Jelly Rolls"/>
    <property type="match status" value="1"/>
</dbReference>
<dbReference type="PANTHER" id="PTHR24567:SF74">
    <property type="entry name" value="HTH-TYPE TRANSCRIPTIONAL REGULATOR ARCR"/>
    <property type="match status" value="1"/>
</dbReference>
<sequence length="249" mass="27012">MTRAGFVRLASPCRLRACSGWLPPMELSNVNWLQRFPSLAELAPSELTPLQGGAVAMALPAGVTVFAPDQPCNFFILVCEGQVRVYQLDAEGNEIVLYRIGPGGMCILTTLALLADQSYSAFAVTETPVEAIGLPAATFHDLMGRSAAFRRFVFNAQAARMADLMRVIQHVAFESIESRLASRLLALTSGKPELEITHQQLAAEIGTAREVVSRHLKAFEKRGWVSLGRGRVELRNAGPLRAAAAHTGR</sequence>
<dbReference type="SMART" id="SM00100">
    <property type="entry name" value="cNMP"/>
    <property type="match status" value="1"/>
</dbReference>